<evidence type="ECO:0000313" key="2">
    <source>
        <dbReference type="EMBL" id="KAK1617894.1"/>
    </source>
</evidence>
<feature type="compositionally biased region" description="Pro residues" evidence="1">
    <location>
        <begin position="21"/>
        <end position="39"/>
    </location>
</feature>
<reference evidence="2" key="1">
    <citation type="submission" date="2023-07" db="EMBL/GenBank/DDBJ databases">
        <title>A chromosome-level genome assembly of Lolium multiflorum.</title>
        <authorList>
            <person name="Chen Y."/>
            <person name="Copetti D."/>
            <person name="Kolliker R."/>
            <person name="Studer B."/>
        </authorList>
    </citation>
    <scope>NUCLEOTIDE SEQUENCE</scope>
    <source>
        <strain evidence="2">02402/16</strain>
        <tissue evidence="2">Leaf</tissue>
    </source>
</reference>
<keyword evidence="3" id="KW-1185">Reference proteome</keyword>
<protein>
    <submittedName>
        <fullName evidence="2">Uncharacterized protein</fullName>
    </submittedName>
</protein>
<feature type="compositionally biased region" description="Basic residues" evidence="1">
    <location>
        <begin position="1"/>
        <end position="11"/>
    </location>
</feature>
<dbReference type="EMBL" id="JAUUTY010000006">
    <property type="protein sequence ID" value="KAK1617894.1"/>
    <property type="molecule type" value="Genomic_DNA"/>
</dbReference>
<proteinExistence type="predicted"/>
<sequence length="122" mass="13491">MAEHWRARRRPPPAAAACRCRPPPPAAVARSCPPPPPAADLLPPPLLRAALPGQTPFILCPVRLSHPAPTAATSGFLLCVPPSATVRSDHHGLPTAHRDKARRSRKFYRQMNYRHTECWKMN</sequence>
<dbReference type="AlphaFoldDB" id="A0AAD8REE7"/>
<evidence type="ECO:0000256" key="1">
    <source>
        <dbReference type="SAM" id="MobiDB-lite"/>
    </source>
</evidence>
<gene>
    <name evidence="2" type="ORF">QYE76_023411</name>
</gene>
<dbReference type="Proteomes" id="UP001231189">
    <property type="component" value="Unassembled WGS sequence"/>
</dbReference>
<comment type="caution">
    <text evidence="2">The sequence shown here is derived from an EMBL/GenBank/DDBJ whole genome shotgun (WGS) entry which is preliminary data.</text>
</comment>
<feature type="region of interest" description="Disordered" evidence="1">
    <location>
        <begin position="1"/>
        <end position="39"/>
    </location>
</feature>
<name>A0AAD8REE7_LOLMU</name>
<organism evidence="2 3">
    <name type="scientific">Lolium multiflorum</name>
    <name type="common">Italian ryegrass</name>
    <name type="synonym">Lolium perenne subsp. multiflorum</name>
    <dbReference type="NCBI Taxonomy" id="4521"/>
    <lineage>
        <taxon>Eukaryota</taxon>
        <taxon>Viridiplantae</taxon>
        <taxon>Streptophyta</taxon>
        <taxon>Embryophyta</taxon>
        <taxon>Tracheophyta</taxon>
        <taxon>Spermatophyta</taxon>
        <taxon>Magnoliopsida</taxon>
        <taxon>Liliopsida</taxon>
        <taxon>Poales</taxon>
        <taxon>Poaceae</taxon>
        <taxon>BOP clade</taxon>
        <taxon>Pooideae</taxon>
        <taxon>Poodae</taxon>
        <taxon>Poeae</taxon>
        <taxon>Poeae Chloroplast Group 2 (Poeae type)</taxon>
        <taxon>Loliodinae</taxon>
        <taxon>Loliinae</taxon>
        <taxon>Lolium</taxon>
    </lineage>
</organism>
<accession>A0AAD8REE7</accession>
<evidence type="ECO:0000313" key="3">
    <source>
        <dbReference type="Proteomes" id="UP001231189"/>
    </source>
</evidence>